<dbReference type="SUPFAM" id="SSF46785">
    <property type="entry name" value="Winged helix' DNA-binding domain"/>
    <property type="match status" value="1"/>
</dbReference>
<dbReference type="Pfam" id="PF00126">
    <property type="entry name" value="HTH_1"/>
    <property type="match status" value="1"/>
</dbReference>
<dbReference type="SUPFAM" id="SSF53850">
    <property type="entry name" value="Periplasmic binding protein-like II"/>
    <property type="match status" value="1"/>
</dbReference>
<keyword evidence="3" id="KW-0238">DNA-binding</keyword>
<dbReference type="PANTHER" id="PTHR30346:SF0">
    <property type="entry name" value="HCA OPERON TRANSCRIPTIONAL ACTIVATOR HCAR"/>
    <property type="match status" value="1"/>
</dbReference>
<evidence type="ECO:0000256" key="3">
    <source>
        <dbReference type="ARBA" id="ARBA00023125"/>
    </source>
</evidence>
<feature type="domain" description="HTH lysR-type" evidence="5">
    <location>
        <begin position="2"/>
        <end position="60"/>
    </location>
</feature>
<evidence type="ECO:0000256" key="4">
    <source>
        <dbReference type="ARBA" id="ARBA00023163"/>
    </source>
</evidence>
<dbReference type="Proteomes" id="UP001138757">
    <property type="component" value="Unassembled WGS sequence"/>
</dbReference>
<dbReference type="PANTHER" id="PTHR30346">
    <property type="entry name" value="TRANSCRIPTIONAL DUAL REGULATOR HCAR-RELATED"/>
    <property type="match status" value="1"/>
</dbReference>
<dbReference type="InterPro" id="IPR036388">
    <property type="entry name" value="WH-like_DNA-bd_sf"/>
</dbReference>
<dbReference type="GO" id="GO:0032993">
    <property type="term" value="C:protein-DNA complex"/>
    <property type="evidence" value="ECO:0007669"/>
    <property type="project" value="TreeGrafter"/>
</dbReference>
<dbReference type="RefSeq" id="WP_214621797.1">
    <property type="nucleotide sequence ID" value="NZ_JAHGAW010000002.1"/>
</dbReference>
<dbReference type="Pfam" id="PF03466">
    <property type="entry name" value="LysR_substrate"/>
    <property type="match status" value="1"/>
</dbReference>
<dbReference type="GO" id="GO:0003677">
    <property type="term" value="F:DNA binding"/>
    <property type="evidence" value="ECO:0007669"/>
    <property type="project" value="UniProtKB-KW"/>
</dbReference>
<dbReference type="InterPro" id="IPR005119">
    <property type="entry name" value="LysR_subst-bd"/>
</dbReference>
<dbReference type="AlphaFoldDB" id="A0A9X1D9V2"/>
<dbReference type="InterPro" id="IPR036390">
    <property type="entry name" value="WH_DNA-bd_sf"/>
</dbReference>
<evidence type="ECO:0000313" key="6">
    <source>
        <dbReference type="EMBL" id="MBT2186054.1"/>
    </source>
</evidence>
<protein>
    <submittedName>
        <fullName evidence="6">LysR family transcriptional regulator</fullName>
    </submittedName>
</protein>
<accession>A0A9X1D9V2</accession>
<dbReference type="InterPro" id="IPR000847">
    <property type="entry name" value="LysR_HTH_N"/>
</dbReference>
<dbReference type="GO" id="GO:0003700">
    <property type="term" value="F:DNA-binding transcription factor activity"/>
    <property type="evidence" value="ECO:0007669"/>
    <property type="project" value="InterPro"/>
</dbReference>
<dbReference type="EMBL" id="JAHGAW010000002">
    <property type="protein sequence ID" value="MBT2186054.1"/>
    <property type="molecule type" value="Genomic_DNA"/>
</dbReference>
<dbReference type="CDD" id="cd08414">
    <property type="entry name" value="PBP2_LTTR_aromatics_like"/>
    <property type="match status" value="1"/>
</dbReference>
<dbReference type="FunFam" id="1.10.10.10:FF:000001">
    <property type="entry name" value="LysR family transcriptional regulator"/>
    <property type="match status" value="1"/>
</dbReference>
<evidence type="ECO:0000259" key="5">
    <source>
        <dbReference type="PROSITE" id="PS50931"/>
    </source>
</evidence>
<proteinExistence type="inferred from homology"/>
<gene>
    <name evidence="6" type="ORF">KK488_03760</name>
</gene>
<evidence type="ECO:0000256" key="2">
    <source>
        <dbReference type="ARBA" id="ARBA00023015"/>
    </source>
</evidence>
<dbReference type="PROSITE" id="PS50931">
    <property type="entry name" value="HTH_LYSR"/>
    <property type="match status" value="1"/>
</dbReference>
<keyword evidence="7" id="KW-1185">Reference proteome</keyword>
<keyword evidence="2" id="KW-0805">Transcription regulation</keyword>
<comment type="caution">
    <text evidence="6">The sequence shown here is derived from an EMBL/GenBank/DDBJ whole genome shotgun (WGS) entry which is preliminary data.</text>
</comment>
<name>A0A9X1D9V2_9SPHN</name>
<evidence type="ECO:0000313" key="7">
    <source>
        <dbReference type="Proteomes" id="UP001138757"/>
    </source>
</evidence>
<dbReference type="Gene3D" id="1.10.10.10">
    <property type="entry name" value="Winged helix-like DNA-binding domain superfamily/Winged helix DNA-binding domain"/>
    <property type="match status" value="1"/>
</dbReference>
<organism evidence="6 7">
    <name type="scientific">Sphingobium nicotianae</name>
    <dbReference type="NCBI Taxonomy" id="2782607"/>
    <lineage>
        <taxon>Bacteria</taxon>
        <taxon>Pseudomonadati</taxon>
        <taxon>Pseudomonadota</taxon>
        <taxon>Alphaproteobacteria</taxon>
        <taxon>Sphingomonadales</taxon>
        <taxon>Sphingomonadaceae</taxon>
        <taxon>Sphingobium</taxon>
    </lineage>
</organism>
<comment type="similarity">
    <text evidence="1">Belongs to the LysR transcriptional regulatory family.</text>
</comment>
<sequence>MFSIRQLRSFSTLAECRNFGRAAEKLHVAQSALSLQVKQLEEELGVRLLNRYKRAAVTLTDAGELFLVEAHAVLRQAERAHRIAQLVGRGEIGRVDLGYVASAAICGVLPNALRKFRDLFPRADVKVYAMDTPSQLKAVVDGLIDVAIIRPRPDYPDDVLTRVIHQEPLRVALAASNSLARQKFIPPEALVNEHFIAPQFDEEAGFADLLRQLGSLAGTDMKPFHKVADFITAMSMAAAGYGVVLIPESFQRVTVDGLVFREVEGYNERASLVVAYRRFEPSPSVKAFVSALDEIKS</sequence>
<reference evidence="6" key="1">
    <citation type="submission" date="2021-05" db="EMBL/GenBank/DDBJ databases">
        <title>Genome of Sphingobium sp. strain.</title>
        <authorList>
            <person name="Fan R."/>
        </authorList>
    </citation>
    <scope>NUCLEOTIDE SEQUENCE</scope>
    <source>
        <strain evidence="6">H33</strain>
    </source>
</reference>
<dbReference type="PRINTS" id="PR00039">
    <property type="entry name" value="HTHLYSR"/>
</dbReference>
<dbReference type="Gene3D" id="3.40.190.10">
    <property type="entry name" value="Periplasmic binding protein-like II"/>
    <property type="match status" value="2"/>
</dbReference>
<keyword evidence="4" id="KW-0804">Transcription</keyword>
<evidence type="ECO:0000256" key="1">
    <source>
        <dbReference type="ARBA" id="ARBA00009437"/>
    </source>
</evidence>